<name>A0A859QKJ9_9HYPH</name>
<dbReference type="InterPro" id="IPR038293">
    <property type="entry name" value="ATPase_inh_sub_z_sf"/>
</dbReference>
<dbReference type="Gene3D" id="1.10.790.20">
    <property type="entry name" value="Domain of unknown function DUF1476"/>
    <property type="match status" value="1"/>
</dbReference>
<sequence length="99" mass="10977">MVRRNKLLGMWAAEKLGLVGESAKAYSDELAEGTLDVERADVLRKVREDFNAAGVVQTDEQILCVMSEFWLEAGNQKRPGRADATDVALVQIARNLQTK</sequence>
<dbReference type="KEGG" id="emx:FKV68_12420"/>
<dbReference type="Pfam" id="PF07345">
    <property type="entry name" value="ATPaseInh_sub_z"/>
    <property type="match status" value="1"/>
</dbReference>
<dbReference type="Proteomes" id="UP000510721">
    <property type="component" value="Chromosome"/>
</dbReference>
<keyword evidence="2" id="KW-1185">Reference proteome</keyword>
<organism evidence="1 2">
    <name type="scientific">Sinorhizobium mexicanum</name>
    <dbReference type="NCBI Taxonomy" id="375549"/>
    <lineage>
        <taxon>Bacteria</taxon>
        <taxon>Pseudomonadati</taxon>
        <taxon>Pseudomonadota</taxon>
        <taxon>Alphaproteobacteria</taxon>
        <taxon>Hyphomicrobiales</taxon>
        <taxon>Rhizobiaceae</taxon>
        <taxon>Sinorhizobium/Ensifer group</taxon>
        <taxon>Sinorhizobium</taxon>
    </lineage>
</organism>
<accession>A0A859QKJ9</accession>
<evidence type="ECO:0000313" key="2">
    <source>
        <dbReference type="Proteomes" id="UP000510721"/>
    </source>
</evidence>
<reference evidence="1 2" key="1">
    <citation type="submission" date="2019-06" db="EMBL/GenBank/DDBJ databases">
        <title>Complete genome sequence of Ensifer mexicanus ITTG R7 isolated from nodules of Acacia angustissima (Mill.) Kuntze.</title>
        <authorList>
            <person name="Rincon-Rosales R."/>
            <person name="Rogel M.A."/>
            <person name="Guerrero G."/>
            <person name="Rincon-Molina C.I."/>
            <person name="Lopez-Lopez A."/>
            <person name="Martinez-Romero E."/>
        </authorList>
    </citation>
    <scope>NUCLEOTIDE SEQUENCE [LARGE SCALE GENOMIC DNA]</scope>
    <source>
        <strain evidence="1 2">ITTG R7</strain>
    </source>
</reference>
<dbReference type="AlphaFoldDB" id="A0A859QKJ9"/>
<dbReference type="EMBL" id="CP041238">
    <property type="protein sequence ID" value="QLL63785.1"/>
    <property type="molecule type" value="Genomic_DNA"/>
</dbReference>
<proteinExistence type="predicted"/>
<dbReference type="InterPro" id="IPR009945">
    <property type="entry name" value="ATPase_inh_sub_z"/>
</dbReference>
<protein>
    <submittedName>
        <fullName evidence="1">DUF1476 family protein</fullName>
    </submittedName>
</protein>
<evidence type="ECO:0000313" key="1">
    <source>
        <dbReference type="EMBL" id="QLL63785.1"/>
    </source>
</evidence>
<gene>
    <name evidence="1" type="ORF">FKV68_12420</name>
</gene>